<reference evidence="2 3" key="1">
    <citation type="journal article" date="2021" name="MBio">
        <title>A New Model Trypanosomatid, Novymonas esmeraldas: Genomic Perception of Its 'Candidatus Pandoraea novymonadis' Endosymbiont.</title>
        <authorList>
            <person name="Zakharova A."/>
            <person name="Saura A."/>
            <person name="Butenko A."/>
            <person name="Podesvova L."/>
            <person name="Warmusova S."/>
            <person name="Kostygov A.Y."/>
            <person name="Nenarokova A."/>
            <person name="Lukes J."/>
            <person name="Opperdoes F.R."/>
            <person name="Yurchenko V."/>
        </authorList>
    </citation>
    <scope>NUCLEOTIDE SEQUENCE [LARGE SCALE GENOMIC DNA]</scope>
    <source>
        <strain evidence="2 3">E262AT.01</strain>
    </source>
</reference>
<protein>
    <submittedName>
        <fullName evidence="2">Uncharacterized protein</fullName>
    </submittedName>
</protein>
<dbReference type="EMBL" id="JAECZO010000156">
    <property type="protein sequence ID" value="KAK7198523.1"/>
    <property type="molecule type" value="Genomic_DNA"/>
</dbReference>
<comment type="caution">
    <text evidence="2">The sequence shown here is derived from an EMBL/GenBank/DDBJ whole genome shotgun (WGS) entry which is preliminary data.</text>
</comment>
<evidence type="ECO:0000256" key="1">
    <source>
        <dbReference type="SAM" id="MobiDB-lite"/>
    </source>
</evidence>
<accession>A0AAW0EX01</accession>
<evidence type="ECO:0000313" key="2">
    <source>
        <dbReference type="EMBL" id="KAK7198523.1"/>
    </source>
</evidence>
<sequence length="411" mass="44446">MSALQLRRPNSATTVAEVLRSSTADRRCGARRLRSAGAARSAPATVTPAPPPPLMTPPTPPSPHLTAGGRRRGRGHHPASSARTRRPVDEALFCAHRMESEDDVLRQLRACGPVELMESFQVLCSSLSLHNVRLAEFTFLCAAVVQCPVQPRDCEVVFAFLRAERTSGGGISVAQLLPRLRTLFEPMEVLCALQLKCLLETHRLDQCHVSLVELESAVAGLRSLLRGSPLDGAVATQWSQLLEELQRLQVLYAVPVPTVRLLVRRSARALRSAVRALGWDGKVRKRLMREGDDDSTDPTARGPVRAFDASRLAAYTQDDETSHHAGAPDHSSALLSAVTAAYRHRLDARVKPPVAADAVGAALWATVRTASRVSAWRSPKSAADPTHPRFTADLYAVVPASPSRAAARLAA</sequence>
<organism evidence="2 3">
    <name type="scientific">Novymonas esmeraldas</name>
    <dbReference type="NCBI Taxonomy" id="1808958"/>
    <lineage>
        <taxon>Eukaryota</taxon>
        <taxon>Discoba</taxon>
        <taxon>Euglenozoa</taxon>
        <taxon>Kinetoplastea</taxon>
        <taxon>Metakinetoplastina</taxon>
        <taxon>Trypanosomatida</taxon>
        <taxon>Trypanosomatidae</taxon>
        <taxon>Novymonas</taxon>
    </lineage>
</organism>
<dbReference type="Proteomes" id="UP001430356">
    <property type="component" value="Unassembled WGS sequence"/>
</dbReference>
<proteinExistence type="predicted"/>
<dbReference type="AlphaFoldDB" id="A0AAW0EX01"/>
<feature type="compositionally biased region" description="Low complexity" evidence="1">
    <location>
        <begin position="35"/>
        <end position="47"/>
    </location>
</feature>
<evidence type="ECO:0000313" key="3">
    <source>
        <dbReference type="Proteomes" id="UP001430356"/>
    </source>
</evidence>
<keyword evidence="3" id="KW-1185">Reference proteome</keyword>
<feature type="compositionally biased region" description="Pro residues" evidence="1">
    <location>
        <begin position="48"/>
        <end position="63"/>
    </location>
</feature>
<gene>
    <name evidence="2" type="ORF">NESM_000814000</name>
</gene>
<name>A0AAW0EX01_9TRYP</name>
<feature type="region of interest" description="Disordered" evidence="1">
    <location>
        <begin position="26"/>
        <end position="85"/>
    </location>
</feature>